<feature type="compositionally biased region" description="Basic and acidic residues" evidence="1">
    <location>
        <begin position="8"/>
        <end position="20"/>
    </location>
</feature>
<feature type="region of interest" description="Disordered" evidence="1">
    <location>
        <begin position="116"/>
        <end position="154"/>
    </location>
</feature>
<gene>
    <name evidence="2" type="ORF">BN2614_LOCUS1</name>
</gene>
<evidence type="ECO:0000313" key="3">
    <source>
        <dbReference type="Proteomes" id="UP000269945"/>
    </source>
</evidence>
<proteinExistence type="predicted"/>
<organism evidence="2 3">
    <name type="scientific">Gulo gulo</name>
    <name type="common">Wolverine</name>
    <name type="synonym">Gluton</name>
    <dbReference type="NCBI Taxonomy" id="48420"/>
    <lineage>
        <taxon>Eukaryota</taxon>
        <taxon>Metazoa</taxon>
        <taxon>Chordata</taxon>
        <taxon>Craniata</taxon>
        <taxon>Vertebrata</taxon>
        <taxon>Euteleostomi</taxon>
        <taxon>Mammalia</taxon>
        <taxon>Eutheria</taxon>
        <taxon>Laurasiatheria</taxon>
        <taxon>Carnivora</taxon>
        <taxon>Caniformia</taxon>
        <taxon>Musteloidea</taxon>
        <taxon>Mustelidae</taxon>
        <taxon>Guloninae</taxon>
        <taxon>Gulo</taxon>
    </lineage>
</organism>
<dbReference type="Proteomes" id="UP000269945">
    <property type="component" value="Unassembled WGS sequence"/>
</dbReference>
<name>A0A9X9LSK1_GULGU</name>
<feature type="region of interest" description="Disordered" evidence="1">
    <location>
        <begin position="53"/>
        <end position="88"/>
    </location>
</feature>
<dbReference type="EMBL" id="CYRY02014534">
    <property type="protein sequence ID" value="VCW84542.1"/>
    <property type="molecule type" value="Genomic_DNA"/>
</dbReference>
<feature type="region of interest" description="Disordered" evidence="1">
    <location>
        <begin position="1"/>
        <end position="20"/>
    </location>
</feature>
<reference evidence="2 3" key="1">
    <citation type="submission" date="2018-10" db="EMBL/GenBank/DDBJ databases">
        <authorList>
            <person name="Ekblom R."/>
            <person name="Jareborg N."/>
        </authorList>
    </citation>
    <scope>NUCLEOTIDE SEQUENCE [LARGE SCALE GENOMIC DNA]</scope>
    <source>
        <tissue evidence="2">Muscle</tissue>
    </source>
</reference>
<protein>
    <submittedName>
        <fullName evidence="2">Uncharacterized protein</fullName>
    </submittedName>
</protein>
<sequence length="193" mass="20507">MVQGLRPRLGDRSGCESRQSRLSEPGIPFVVCRAPVGARLGLPVTQCQEMGHWVSWEGPGPEPTTREGQLSSSRTRHTRSCVGSGSGSPSTRLLALHFIDFASFLRTEPLDCQLPEQGGGGGGRALHLLGPERGLGEDPSSQNAPARAQRAGGRECEVWPGAVPGVLSAKHRCRPRCTQEAQKVLQTGPADGL</sequence>
<evidence type="ECO:0000313" key="2">
    <source>
        <dbReference type="EMBL" id="VCW84542.1"/>
    </source>
</evidence>
<keyword evidence="3" id="KW-1185">Reference proteome</keyword>
<dbReference type="AlphaFoldDB" id="A0A9X9LSK1"/>
<accession>A0A9X9LSK1</accession>
<comment type="caution">
    <text evidence="2">The sequence shown here is derived from an EMBL/GenBank/DDBJ whole genome shotgun (WGS) entry which is preliminary data.</text>
</comment>
<evidence type="ECO:0000256" key="1">
    <source>
        <dbReference type="SAM" id="MobiDB-lite"/>
    </source>
</evidence>